<gene>
    <name evidence="1" type="ORF">EVEC_LOCUS3090</name>
</gene>
<evidence type="ECO:0000313" key="3">
    <source>
        <dbReference type="WBParaSite" id="EVEC_0000338201-mRNA-1"/>
    </source>
</evidence>
<protein>
    <submittedName>
        <fullName evidence="3">MADS-box domain-containing protein</fullName>
    </submittedName>
</protein>
<reference evidence="3" key="1">
    <citation type="submission" date="2017-02" db="UniProtKB">
        <authorList>
            <consortium name="WormBaseParasite"/>
        </authorList>
    </citation>
    <scope>IDENTIFICATION</scope>
</reference>
<organism evidence="3">
    <name type="scientific">Enterobius vermicularis</name>
    <name type="common">Human pinworm</name>
    <dbReference type="NCBI Taxonomy" id="51028"/>
    <lineage>
        <taxon>Eukaryota</taxon>
        <taxon>Metazoa</taxon>
        <taxon>Ecdysozoa</taxon>
        <taxon>Nematoda</taxon>
        <taxon>Chromadorea</taxon>
        <taxon>Rhabditida</taxon>
        <taxon>Spirurina</taxon>
        <taxon>Oxyuridomorpha</taxon>
        <taxon>Oxyuroidea</taxon>
        <taxon>Oxyuridae</taxon>
        <taxon>Enterobius</taxon>
    </lineage>
</organism>
<evidence type="ECO:0000313" key="2">
    <source>
        <dbReference type="Proteomes" id="UP000274131"/>
    </source>
</evidence>
<accession>A0A0N4V0E2</accession>
<keyword evidence="2" id="KW-1185">Reference proteome</keyword>
<dbReference type="WBParaSite" id="EVEC_0000338201-mRNA-1">
    <property type="protein sequence ID" value="EVEC_0000338201-mRNA-1"/>
    <property type="gene ID" value="EVEC_0000338201"/>
</dbReference>
<name>A0A0N4V0E2_ENTVE</name>
<reference evidence="1 2" key="2">
    <citation type="submission" date="2018-10" db="EMBL/GenBank/DDBJ databases">
        <authorList>
            <consortium name="Pathogen Informatics"/>
        </authorList>
    </citation>
    <scope>NUCLEOTIDE SEQUENCE [LARGE SCALE GENOMIC DNA]</scope>
</reference>
<evidence type="ECO:0000313" key="1">
    <source>
        <dbReference type="EMBL" id="VDD87947.1"/>
    </source>
</evidence>
<dbReference type="Proteomes" id="UP000274131">
    <property type="component" value="Unassembled WGS sequence"/>
</dbReference>
<dbReference type="AlphaFoldDB" id="A0A0N4V0E2"/>
<proteinExistence type="predicted"/>
<dbReference type="EMBL" id="UXUI01007506">
    <property type="protein sequence ID" value="VDD87947.1"/>
    <property type="molecule type" value="Genomic_DNA"/>
</dbReference>
<sequence length="66" mass="7420">MGSDVSKEKSIKPEIAKQERVVRKLDGRAEKAFKTVAKGRQFLKITDLTVSWPLPVSYSVFPQVPC</sequence>